<gene>
    <name evidence="2" type="ORF">POCULU_LOCUS3318</name>
</gene>
<dbReference type="PANTHER" id="PTHR33875">
    <property type="entry name" value="OS09G0542200 PROTEIN"/>
    <property type="match status" value="1"/>
</dbReference>
<evidence type="ECO:0000313" key="3">
    <source>
        <dbReference type="Proteomes" id="UP000789572"/>
    </source>
</evidence>
<keyword evidence="3" id="KW-1185">Reference proteome</keyword>
<dbReference type="Gene3D" id="3.40.30.10">
    <property type="entry name" value="Glutaredoxin"/>
    <property type="match status" value="1"/>
</dbReference>
<dbReference type="Pfam" id="PF13462">
    <property type="entry name" value="Thioredoxin_4"/>
    <property type="match status" value="1"/>
</dbReference>
<dbReference type="SUPFAM" id="SSF52833">
    <property type="entry name" value="Thioredoxin-like"/>
    <property type="match status" value="1"/>
</dbReference>
<protein>
    <submittedName>
        <fullName evidence="2">6529_t:CDS:1</fullName>
    </submittedName>
</protein>
<sequence length="205" mass="23358">MALAPHSAGHRYGLASAPHVLEAYLDYVCPFSARLFKKLHAEIFPYINQKYPEKVQFIFRQQIQAWHPASAIVHEAALAVEKLNPSKFYEFSAVLYENQKQYFDEVTYTQTRAQIHESLSKLAGSVGVSPEEFLKLLRVGDADNPRNYGNGVTAELKYHIKLGRQNGVHVSPTVLFDGVIVPNNDSDGWTYERFKEWLDKILTKT</sequence>
<comment type="caution">
    <text evidence="2">The sequence shown here is derived from an EMBL/GenBank/DDBJ whole genome shotgun (WGS) entry which is preliminary data.</text>
</comment>
<dbReference type="InterPro" id="IPR036249">
    <property type="entry name" value="Thioredoxin-like_sf"/>
</dbReference>
<proteinExistence type="predicted"/>
<dbReference type="EMBL" id="CAJVPJ010000360">
    <property type="protein sequence ID" value="CAG8515894.1"/>
    <property type="molecule type" value="Genomic_DNA"/>
</dbReference>
<evidence type="ECO:0000313" key="2">
    <source>
        <dbReference type="EMBL" id="CAG8515894.1"/>
    </source>
</evidence>
<organism evidence="2 3">
    <name type="scientific">Paraglomus occultum</name>
    <dbReference type="NCBI Taxonomy" id="144539"/>
    <lineage>
        <taxon>Eukaryota</taxon>
        <taxon>Fungi</taxon>
        <taxon>Fungi incertae sedis</taxon>
        <taxon>Mucoromycota</taxon>
        <taxon>Glomeromycotina</taxon>
        <taxon>Glomeromycetes</taxon>
        <taxon>Paraglomerales</taxon>
        <taxon>Paraglomeraceae</taxon>
        <taxon>Paraglomus</taxon>
    </lineage>
</organism>
<dbReference type="OrthoDB" id="37297at2759"/>
<dbReference type="AlphaFoldDB" id="A0A9N9F813"/>
<reference evidence="2" key="1">
    <citation type="submission" date="2021-06" db="EMBL/GenBank/DDBJ databases">
        <authorList>
            <person name="Kallberg Y."/>
            <person name="Tangrot J."/>
            <person name="Rosling A."/>
        </authorList>
    </citation>
    <scope>NUCLEOTIDE SEQUENCE</scope>
    <source>
        <strain evidence="2">IA702</strain>
    </source>
</reference>
<dbReference type="InterPro" id="IPR012336">
    <property type="entry name" value="Thioredoxin-like_fold"/>
</dbReference>
<feature type="domain" description="Thioredoxin-like fold" evidence="1">
    <location>
        <begin position="9"/>
        <end position="200"/>
    </location>
</feature>
<dbReference type="PANTHER" id="PTHR33875:SF2">
    <property type="entry name" value="ACR183CP"/>
    <property type="match status" value="1"/>
</dbReference>
<evidence type="ECO:0000259" key="1">
    <source>
        <dbReference type="Pfam" id="PF13462"/>
    </source>
</evidence>
<name>A0A9N9F813_9GLOM</name>
<accession>A0A9N9F813</accession>
<dbReference type="Proteomes" id="UP000789572">
    <property type="component" value="Unassembled WGS sequence"/>
</dbReference>